<sequence length="61" mass="7127">MPENSRMLQDELLFQRATQAYLWALPAISIWVLDANSKPADLLFPRDASYFDMMSRFIDSE</sequence>
<evidence type="ECO:0000313" key="1">
    <source>
        <dbReference type="EMBL" id="AMR82018.1"/>
    </source>
</evidence>
<dbReference type="Proteomes" id="UP000075238">
    <property type="component" value="Chromosome 2"/>
</dbReference>
<dbReference type="Gene3D" id="1.10.3360.10">
    <property type="entry name" value="VPA0735-like domain"/>
    <property type="match status" value="1"/>
</dbReference>
<proteinExistence type="predicted"/>
<dbReference type="EMBL" id="CP014845">
    <property type="protein sequence ID" value="AMR82018.1"/>
    <property type="molecule type" value="Genomic_DNA"/>
</dbReference>
<evidence type="ECO:0000313" key="2">
    <source>
        <dbReference type="Proteomes" id="UP000075238"/>
    </source>
</evidence>
<protein>
    <submittedName>
        <fullName evidence="1">Uncharacterized protein</fullName>
    </submittedName>
</protein>
<reference evidence="1 2" key="1">
    <citation type="submission" date="2016-03" db="EMBL/GenBank/DDBJ databases">
        <title>Complete genome sequence of a novel chlorpyrifos degrading bacterium, Cupriavidus nantongensis sp. X1.</title>
        <authorList>
            <person name="Fang L."/>
        </authorList>
    </citation>
    <scope>NUCLEOTIDE SEQUENCE [LARGE SCALE GENOMIC DNA]</scope>
    <source>
        <strain evidence="1 2">X1</strain>
    </source>
</reference>
<keyword evidence="2" id="KW-1185">Reference proteome</keyword>
<gene>
    <name evidence="1" type="ORF">A2G96_30285</name>
</gene>
<dbReference type="AlphaFoldDB" id="A0A142JVA6"/>
<dbReference type="KEGG" id="cnan:A2G96_30285"/>
<name>A0A142JVA6_9BURK</name>
<accession>A0A142JVA6</accession>
<organism evidence="1 2">
    <name type="scientific">Cupriavidus nantongensis</name>
    <dbReference type="NCBI Taxonomy" id="1796606"/>
    <lineage>
        <taxon>Bacteria</taxon>
        <taxon>Pseudomonadati</taxon>
        <taxon>Pseudomonadota</taxon>
        <taxon>Betaproteobacteria</taxon>
        <taxon>Burkholderiales</taxon>
        <taxon>Burkholderiaceae</taxon>
        <taxon>Cupriavidus</taxon>
    </lineage>
</organism>